<evidence type="ECO:0000313" key="14">
    <source>
        <dbReference type="EMBL" id="AOS83751.1"/>
    </source>
</evidence>
<dbReference type="PANTHER" id="PTHR11537:SF254">
    <property type="entry name" value="POTASSIUM VOLTAGE-GATED CHANNEL PROTEIN SHAB"/>
    <property type="match status" value="1"/>
</dbReference>
<evidence type="ECO:0000256" key="1">
    <source>
        <dbReference type="ARBA" id="ARBA00004141"/>
    </source>
</evidence>
<feature type="domain" description="Ion transport" evidence="13">
    <location>
        <begin position="24"/>
        <end position="240"/>
    </location>
</feature>
<evidence type="ECO:0000256" key="8">
    <source>
        <dbReference type="ARBA" id="ARBA00022989"/>
    </source>
</evidence>
<evidence type="ECO:0000256" key="2">
    <source>
        <dbReference type="ARBA" id="ARBA00022448"/>
    </source>
</evidence>
<keyword evidence="10 12" id="KW-0472">Membrane</keyword>
<keyword evidence="15" id="KW-1185">Reference proteome</keyword>
<feature type="transmembrane region" description="Helical" evidence="12">
    <location>
        <begin position="21"/>
        <end position="43"/>
    </location>
</feature>
<dbReference type="PANTHER" id="PTHR11537">
    <property type="entry name" value="VOLTAGE-GATED POTASSIUM CHANNEL"/>
    <property type="match status" value="1"/>
</dbReference>
<dbReference type="GO" id="GO:0005249">
    <property type="term" value="F:voltage-gated potassium channel activity"/>
    <property type="evidence" value="ECO:0007669"/>
    <property type="project" value="InterPro"/>
</dbReference>
<keyword evidence="5" id="KW-0631">Potassium channel</keyword>
<name>A0A1D8D029_CHLLM</name>
<dbReference type="InterPro" id="IPR027359">
    <property type="entry name" value="Volt_channel_dom_sf"/>
</dbReference>
<feature type="transmembrane region" description="Helical" evidence="12">
    <location>
        <begin position="151"/>
        <end position="172"/>
    </location>
</feature>
<dbReference type="KEGG" id="clz:BIU88_06050"/>
<dbReference type="Pfam" id="PF00520">
    <property type="entry name" value="Ion_trans"/>
    <property type="match status" value="1"/>
</dbReference>
<evidence type="ECO:0000256" key="10">
    <source>
        <dbReference type="ARBA" id="ARBA00023136"/>
    </source>
</evidence>
<proteinExistence type="predicted"/>
<dbReference type="OrthoDB" id="9799090at2"/>
<dbReference type="SUPFAM" id="SSF81324">
    <property type="entry name" value="Voltage-gated potassium channels"/>
    <property type="match status" value="1"/>
</dbReference>
<keyword evidence="3" id="KW-0633">Potassium transport</keyword>
<evidence type="ECO:0000256" key="7">
    <source>
        <dbReference type="ARBA" id="ARBA00022958"/>
    </source>
</evidence>
<keyword evidence="11" id="KW-0407">Ion channel</keyword>
<comment type="subcellular location">
    <subcellularLocation>
        <location evidence="1">Membrane</location>
        <topology evidence="1">Multi-pass membrane protein</topology>
    </subcellularLocation>
</comment>
<evidence type="ECO:0000256" key="5">
    <source>
        <dbReference type="ARBA" id="ARBA00022826"/>
    </source>
</evidence>
<dbReference type="GO" id="GO:0008076">
    <property type="term" value="C:voltage-gated potassium channel complex"/>
    <property type="evidence" value="ECO:0007669"/>
    <property type="project" value="InterPro"/>
</dbReference>
<dbReference type="AlphaFoldDB" id="A0A1D8D029"/>
<keyword evidence="6" id="KW-0851">Voltage-gated channel</keyword>
<keyword evidence="4 12" id="KW-0812">Transmembrane</keyword>
<dbReference type="Proteomes" id="UP000095185">
    <property type="component" value="Chromosome"/>
</dbReference>
<reference evidence="14" key="1">
    <citation type="submission" date="2016-09" db="EMBL/GenBank/DDBJ databases">
        <title>Genome sequence of Chlorobaculum limnaeum.</title>
        <authorList>
            <person name="Liu Z."/>
            <person name="Tank M."/>
            <person name="Bryant D.A."/>
        </authorList>
    </citation>
    <scope>NUCLEOTIDE SEQUENCE [LARGE SCALE GENOMIC DNA]</scope>
    <source>
        <strain evidence="14">DSM 1677</strain>
    </source>
</reference>
<dbReference type="STRING" id="274537.BIU88_06050"/>
<feature type="transmembrane region" description="Helical" evidence="12">
    <location>
        <begin position="211"/>
        <end position="232"/>
    </location>
</feature>
<dbReference type="InterPro" id="IPR028325">
    <property type="entry name" value="VG_K_chnl"/>
</dbReference>
<evidence type="ECO:0000256" key="9">
    <source>
        <dbReference type="ARBA" id="ARBA00023065"/>
    </source>
</evidence>
<dbReference type="GO" id="GO:0001508">
    <property type="term" value="P:action potential"/>
    <property type="evidence" value="ECO:0007669"/>
    <property type="project" value="TreeGrafter"/>
</dbReference>
<dbReference type="Gene3D" id="1.10.287.70">
    <property type="match status" value="1"/>
</dbReference>
<dbReference type="Gene3D" id="1.20.120.350">
    <property type="entry name" value="Voltage-gated potassium channels. Chain C"/>
    <property type="match status" value="1"/>
</dbReference>
<keyword evidence="9" id="KW-0406">Ion transport</keyword>
<evidence type="ECO:0000256" key="12">
    <source>
        <dbReference type="SAM" id="Phobius"/>
    </source>
</evidence>
<gene>
    <name evidence="14" type="ORF">BIU88_06050</name>
</gene>
<evidence type="ECO:0000256" key="11">
    <source>
        <dbReference type="ARBA" id="ARBA00023303"/>
    </source>
</evidence>
<protein>
    <submittedName>
        <fullName evidence="14">Ion transporter</fullName>
    </submittedName>
</protein>
<sequence>MTPKKNLRQQLHHIIFDYDTIPAKAFDLVLIAAILLSVMVVMLDSVAAIHGAYGQALYGVEWFFTVLFTLEYIMRLYASESRKHYFFSFYGIIDLLAIMPTWFSIFVPGTQYLLVIRFFRVLRIFRLLKLVKFVKEAEFVKASIIASGRKIVFFLFFVLVTVSIIGSLMYLIEGEKNGFTSIPKGVYWAIVTITTVGYGDIYPQTVLGRTLAALLMIVGYSVIAVPTGIVSAEMAAMHEKLEAGRNHGESCCQRNARDPEARFCKICGRALE</sequence>
<evidence type="ECO:0000256" key="3">
    <source>
        <dbReference type="ARBA" id="ARBA00022538"/>
    </source>
</evidence>
<dbReference type="InterPro" id="IPR005821">
    <property type="entry name" value="Ion_trans_dom"/>
</dbReference>
<evidence type="ECO:0000259" key="13">
    <source>
        <dbReference type="Pfam" id="PF00520"/>
    </source>
</evidence>
<keyword evidence="7" id="KW-0630">Potassium</keyword>
<evidence type="ECO:0000313" key="15">
    <source>
        <dbReference type="Proteomes" id="UP000095185"/>
    </source>
</evidence>
<keyword evidence="2" id="KW-0813">Transport</keyword>
<dbReference type="PRINTS" id="PR00169">
    <property type="entry name" value="KCHANNEL"/>
</dbReference>
<feature type="transmembrane region" description="Helical" evidence="12">
    <location>
        <begin position="55"/>
        <end position="73"/>
    </location>
</feature>
<dbReference type="RefSeq" id="WP_069809612.1">
    <property type="nucleotide sequence ID" value="NZ_CP017305.1"/>
</dbReference>
<keyword evidence="8 12" id="KW-1133">Transmembrane helix</keyword>
<accession>A0A1D8D029</accession>
<feature type="transmembrane region" description="Helical" evidence="12">
    <location>
        <begin position="85"/>
        <end position="106"/>
    </location>
</feature>
<dbReference type="EMBL" id="CP017305">
    <property type="protein sequence ID" value="AOS83751.1"/>
    <property type="molecule type" value="Genomic_DNA"/>
</dbReference>
<organism evidence="14 15">
    <name type="scientific">Chlorobaculum limnaeum</name>
    <dbReference type="NCBI Taxonomy" id="274537"/>
    <lineage>
        <taxon>Bacteria</taxon>
        <taxon>Pseudomonadati</taxon>
        <taxon>Chlorobiota</taxon>
        <taxon>Chlorobiia</taxon>
        <taxon>Chlorobiales</taxon>
        <taxon>Chlorobiaceae</taxon>
        <taxon>Chlorobaculum</taxon>
    </lineage>
</organism>
<evidence type="ECO:0000256" key="4">
    <source>
        <dbReference type="ARBA" id="ARBA00022692"/>
    </source>
</evidence>
<evidence type="ECO:0000256" key="6">
    <source>
        <dbReference type="ARBA" id="ARBA00022882"/>
    </source>
</evidence>